<protein>
    <recommendedName>
        <fullName evidence="3">Glycoside hydrolase family 76 protein</fullName>
    </recommendedName>
</protein>
<name>A0A0C3S6M0_PHLG1</name>
<dbReference type="OrthoDB" id="3223195at2759"/>
<dbReference type="STRING" id="745531.A0A0C3S6M0"/>
<sequence length="250" mass="26913">MKDVPITSTCHGATIAGGIFTFYGSSETNVSNTLVHGFLTSAWAGLSANLHELTGNSTYQAAAELSATFVRSQLYNGEIVLESLNATNCHIDASTPSYNTGLFIDALSVYIKASPSWAPFLESLVSTALRYDGWTDTDGVNIEYGPGALGASDAWSLYSRVYMFRGLYSAWNRTKTNSDMANFIEAYVNIQFYALQTSATTPGSNLYNHNWRGPAQSTSTPIDYAGQLDAAYVLNSALGFALAGRGDYTT</sequence>
<accession>A0A0C3S6M0</accession>
<evidence type="ECO:0000313" key="2">
    <source>
        <dbReference type="Proteomes" id="UP000053257"/>
    </source>
</evidence>
<reference evidence="1 2" key="1">
    <citation type="journal article" date="2014" name="PLoS Genet.">
        <title>Analysis of the Phlebiopsis gigantea genome, transcriptome and secretome provides insight into its pioneer colonization strategies of wood.</title>
        <authorList>
            <person name="Hori C."/>
            <person name="Ishida T."/>
            <person name="Igarashi K."/>
            <person name="Samejima M."/>
            <person name="Suzuki H."/>
            <person name="Master E."/>
            <person name="Ferreira P."/>
            <person name="Ruiz-Duenas F.J."/>
            <person name="Held B."/>
            <person name="Canessa P."/>
            <person name="Larrondo L.F."/>
            <person name="Schmoll M."/>
            <person name="Druzhinina I.S."/>
            <person name="Kubicek C.P."/>
            <person name="Gaskell J.A."/>
            <person name="Kersten P."/>
            <person name="St John F."/>
            <person name="Glasner J."/>
            <person name="Sabat G."/>
            <person name="Splinter BonDurant S."/>
            <person name="Syed K."/>
            <person name="Yadav J."/>
            <person name="Mgbeahuruike A.C."/>
            <person name="Kovalchuk A."/>
            <person name="Asiegbu F.O."/>
            <person name="Lackner G."/>
            <person name="Hoffmeister D."/>
            <person name="Rencoret J."/>
            <person name="Gutierrez A."/>
            <person name="Sun H."/>
            <person name="Lindquist E."/>
            <person name="Barry K."/>
            <person name="Riley R."/>
            <person name="Grigoriev I.V."/>
            <person name="Henrissat B."/>
            <person name="Kues U."/>
            <person name="Berka R.M."/>
            <person name="Martinez A.T."/>
            <person name="Covert S.F."/>
            <person name="Blanchette R.A."/>
            <person name="Cullen D."/>
        </authorList>
    </citation>
    <scope>NUCLEOTIDE SEQUENCE [LARGE SCALE GENOMIC DNA]</scope>
    <source>
        <strain evidence="1 2">11061_1 CR5-6</strain>
    </source>
</reference>
<dbReference type="Gene3D" id="1.50.10.20">
    <property type="match status" value="1"/>
</dbReference>
<evidence type="ECO:0008006" key="3">
    <source>
        <dbReference type="Google" id="ProtNLM"/>
    </source>
</evidence>
<dbReference type="EMBL" id="KN840443">
    <property type="protein sequence ID" value="KIP11911.1"/>
    <property type="molecule type" value="Genomic_DNA"/>
</dbReference>
<dbReference type="Proteomes" id="UP000053257">
    <property type="component" value="Unassembled WGS sequence"/>
</dbReference>
<gene>
    <name evidence="1" type="ORF">PHLGIDRAFT_419692</name>
</gene>
<organism evidence="1 2">
    <name type="scientific">Phlebiopsis gigantea (strain 11061_1 CR5-6)</name>
    <name type="common">White-rot fungus</name>
    <name type="synonym">Peniophora gigantea</name>
    <dbReference type="NCBI Taxonomy" id="745531"/>
    <lineage>
        <taxon>Eukaryota</taxon>
        <taxon>Fungi</taxon>
        <taxon>Dikarya</taxon>
        <taxon>Basidiomycota</taxon>
        <taxon>Agaricomycotina</taxon>
        <taxon>Agaricomycetes</taxon>
        <taxon>Polyporales</taxon>
        <taxon>Phanerochaetaceae</taxon>
        <taxon>Phlebiopsis</taxon>
    </lineage>
</organism>
<dbReference type="AlphaFoldDB" id="A0A0C3S6M0"/>
<dbReference type="HOGENOM" id="CLU_1111718_0_0_1"/>
<proteinExistence type="predicted"/>
<evidence type="ECO:0000313" key="1">
    <source>
        <dbReference type="EMBL" id="KIP11911.1"/>
    </source>
</evidence>
<keyword evidence="2" id="KW-1185">Reference proteome</keyword>